<feature type="region of interest" description="Disordered" evidence="1">
    <location>
        <begin position="55"/>
        <end position="122"/>
    </location>
</feature>
<dbReference type="STRING" id="662755.CRES_1595"/>
<dbReference type="eggNOG" id="COG5479">
    <property type="taxonomic scope" value="Bacteria"/>
</dbReference>
<gene>
    <name evidence="2" type="ordered locus">CRES_1595</name>
</gene>
<dbReference type="Proteomes" id="UP000000492">
    <property type="component" value="Chromosome"/>
</dbReference>
<reference evidence="2 3" key="1">
    <citation type="journal article" date="2012" name="BMC Genomics">
        <title>Complete genome sequence, lifestyle, and multi-drug resistance of the human pathogen Corynebacterium resistens DSM 45100 isolated from blood samples of a leukemia patient.</title>
        <authorList>
            <person name="Schroder J."/>
            <person name="Maus I."/>
            <person name="Meyer K."/>
            <person name="Wordemann S."/>
            <person name="Blom J."/>
            <person name="Jaenicke S."/>
            <person name="Schneider J."/>
            <person name="Trost E."/>
            <person name="Tauch A."/>
        </authorList>
    </citation>
    <scope>NUCLEOTIDE SEQUENCE [LARGE SCALE GENOMIC DNA]</scope>
    <source>
        <strain evidence="3">DSM 45100 / JCM 12819 / CCUG 50093 / GTC 2026 / SICGH 158</strain>
    </source>
</reference>
<dbReference type="AlphaFoldDB" id="F8E077"/>
<dbReference type="InterPro" id="IPR013207">
    <property type="entry name" value="LGFP"/>
</dbReference>
<feature type="compositionally biased region" description="Basic and acidic residues" evidence="1">
    <location>
        <begin position="89"/>
        <end position="104"/>
    </location>
</feature>
<dbReference type="KEGG" id="crd:CRES_1595"/>
<keyword evidence="3" id="KW-1185">Reference proteome</keyword>
<evidence type="ECO:0000313" key="3">
    <source>
        <dbReference type="Proteomes" id="UP000000492"/>
    </source>
</evidence>
<sequence>MLLVTPTRQLRFGRTGDCLTSCHEEKSFDMSLRRKFAAIAAGSALLLGAAACSDDAQNDAKDNANQGTSAAGDAAGSASSAAGSAVESAKSENGKDGKDGKETETQGEGSEANEADGKSADEKNLPAEIKTAWDNAGGKAGEFGMLKNVDEKEGRVLATFDKGWMTYSKETGAVPLKGKIGETWEKEGGLENKLGLPTAPEKGDAASGWTQSFQKGVLKWAKDESGKYGASTMDR</sequence>
<accession>F8E077</accession>
<dbReference type="HOGENOM" id="CLU_098619_0_0_11"/>
<evidence type="ECO:0000313" key="2">
    <source>
        <dbReference type="EMBL" id="AEI09948.1"/>
    </source>
</evidence>
<proteinExistence type="predicted"/>
<organism evidence="2 3">
    <name type="scientific">Corynebacterium resistens (strain DSM 45100 / JCM 12819 / GTC 2026 / SICGH 158)</name>
    <dbReference type="NCBI Taxonomy" id="662755"/>
    <lineage>
        <taxon>Bacteria</taxon>
        <taxon>Bacillati</taxon>
        <taxon>Actinomycetota</taxon>
        <taxon>Actinomycetes</taxon>
        <taxon>Mycobacteriales</taxon>
        <taxon>Corynebacteriaceae</taxon>
        <taxon>Corynebacterium</taxon>
    </lineage>
</organism>
<evidence type="ECO:0000256" key="1">
    <source>
        <dbReference type="SAM" id="MobiDB-lite"/>
    </source>
</evidence>
<protein>
    <submittedName>
        <fullName evidence="2">Uncharacterized protein</fullName>
    </submittedName>
</protein>
<dbReference type="Pfam" id="PF08310">
    <property type="entry name" value="LGFP"/>
    <property type="match status" value="1"/>
</dbReference>
<name>F8E077_CORRG</name>
<feature type="compositionally biased region" description="Low complexity" evidence="1">
    <location>
        <begin position="63"/>
        <end position="88"/>
    </location>
</feature>
<dbReference type="EMBL" id="CP002857">
    <property type="protein sequence ID" value="AEI09948.1"/>
    <property type="molecule type" value="Genomic_DNA"/>
</dbReference>